<dbReference type="PANTHER" id="PTHR43800">
    <property type="entry name" value="PEPTIDYL-LYSINE N-ACETYLTRANSFERASE YJAB"/>
    <property type="match status" value="1"/>
</dbReference>
<dbReference type="Proteomes" id="UP000326202">
    <property type="component" value="Chromosome"/>
</dbReference>
<dbReference type="KEGG" id="htq:FRZ44_25030"/>
<dbReference type="EMBL" id="CP042906">
    <property type="protein sequence ID" value="QEX17207.1"/>
    <property type="molecule type" value="Genomic_DNA"/>
</dbReference>
<dbReference type="GO" id="GO:0016747">
    <property type="term" value="F:acyltransferase activity, transferring groups other than amino-acyl groups"/>
    <property type="evidence" value="ECO:0007669"/>
    <property type="project" value="InterPro"/>
</dbReference>
<evidence type="ECO:0000256" key="1">
    <source>
        <dbReference type="ARBA" id="ARBA00022679"/>
    </source>
</evidence>
<evidence type="ECO:0000256" key="2">
    <source>
        <dbReference type="ARBA" id="ARBA00023315"/>
    </source>
</evidence>
<dbReference type="InterPro" id="IPR000182">
    <property type="entry name" value="GNAT_dom"/>
</dbReference>
<accession>A0A5J6MIY0</accession>
<organism evidence="4 5">
    <name type="scientific">Hypericibacter terrae</name>
    <dbReference type="NCBI Taxonomy" id="2602015"/>
    <lineage>
        <taxon>Bacteria</taxon>
        <taxon>Pseudomonadati</taxon>
        <taxon>Pseudomonadota</taxon>
        <taxon>Alphaproteobacteria</taxon>
        <taxon>Rhodospirillales</taxon>
        <taxon>Dongiaceae</taxon>
        <taxon>Hypericibacter</taxon>
    </lineage>
</organism>
<dbReference type="PANTHER" id="PTHR43800:SF1">
    <property type="entry name" value="PEPTIDYL-LYSINE N-ACETYLTRANSFERASE YJAB"/>
    <property type="match status" value="1"/>
</dbReference>
<dbReference type="RefSeq" id="WP_225308665.1">
    <property type="nucleotide sequence ID" value="NZ_CP042906.1"/>
</dbReference>
<gene>
    <name evidence="4" type="ORF">FRZ44_25030</name>
</gene>
<feature type="domain" description="N-acetyltransferase" evidence="3">
    <location>
        <begin position="32"/>
        <end position="192"/>
    </location>
</feature>
<protein>
    <submittedName>
        <fullName evidence="4">N-acetyltransferase</fullName>
    </submittedName>
</protein>
<keyword evidence="1 4" id="KW-0808">Transferase</keyword>
<dbReference type="PROSITE" id="PS51186">
    <property type="entry name" value="GNAT"/>
    <property type="match status" value="1"/>
</dbReference>
<name>A0A5J6MIY0_9PROT</name>
<evidence type="ECO:0000313" key="4">
    <source>
        <dbReference type="EMBL" id="QEX17207.1"/>
    </source>
</evidence>
<dbReference type="AlphaFoldDB" id="A0A5J6MIY0"/>
<proteinExistence type="predicted"/>
<reference evidence="4 5" key="1">
    <citation type="submission" date="2019-08" db="EMBL/GenBank/DDBJ databases">
        <title>Hyperibacter terrae gen. nov., sp. nov. and Hyperibacter viscosus sp. nov., two new members in the family Rhodospirillaceae isolated from the rhizosphere of Hypericum perforatum.</title>
        <authorList>
            <person name="Noviana Z."/>
        </authorList>
    </citation>
    <scope>NUCLEOTIDE SEQUENCE [LARGE SCALE GENOMIC DNA]</scope>
    <source>
        <strain evidence="4 5">R5913</strain>
    </source>
</reference>
<evidence type="ECO:0000313" key="5">
    <source>
        <dbReference type="Proteomes" id="UP000326202"/>
    </source>
</evidence>
<evidence type="ECO:0000259" key="3">
    <source>
        <dbReference type="PROSITE" id="PS51186"/>
    </source>
</evidence>
<dbReference type="Pfam" id="PF00583">
    <property type="entry name" value="Acetyltransf_1"/>
    <property type="match status" value="1"/>
</dbReference>
<sequence length="192" mass="21902">MLSPGKLANLVTCLEMTERPAPKPQPSTRSALSLQRIAQPDLHSYRALFRRIGQDWMWFSRLVMPDERLRRILTDPKVEVYTLRDGGAEIGLLELDFREEGQCELAFFGVVPEAIGRGAGRFLMDQAIALAWAHPIRRFWVHTCSFDHPSALAFYRRSGFRPYAYAVEVHDDPRLTGHLPRTAAPHIPLIEP</sequence>
<keyword evidence="5" id="KW-1185">Reference proteome</keyword>
<dbReference type="InterPro" id="IPR016181">
    <property type="entry name" value="Acyl_CoA_acyltransferase"/>
</dbReference>
<keyword evidence="2" id="KW-0012">Acyltransferase</keyword>
<dbReference type="CDD" id="cd04301">
    <property type="entry name" value="NAT_SF"/>
    <property type="match status" value="1"/>
</dbReference>
<dbReference type="SUPFAM" id="SSF55729">
    <property type="entry name" value="Acyl-CoA N-acyltransferases (Nat)"/>
    <property type="match status" value="1"/>
</dbReference>
<dbReference type="Gene3D" id="3.40.630.30">
    <property type="match status" value="1"/>
</dbReference>